<dbReference type="Gene3D" id="2.60.40.2000">
    <property type="match status" value="1"/>
</dbReference>
<dbReference type="OrthoDB" id="9795125at2"/>
<accession>A0A6I3SHW3</accession>
<proteinExistence type="predicted"/>
<dbReference type="InterPro" id="IPR038705">
    <property type="entry name" value="YabP_sf"/>
</dbReference>
<protein>
    <submittedName>
        <fullName evidence="1">Sporulation protein YabP</fullName>
    </submittedName>
</protein>
<name>A0A6I3SHW3_HELMO</name>
<keyword evidence="2" id="KW-1185">Reference proteome</keyword>
<sequence length="114" mass="12914">MMGGRFYFVDIEDKGGTSVDVHNDKSHGFVVEDRKNIMIRGVTQVGAFDENEIYTVTVRGPLLLRGEGLQIMQLNLDEKVLSVEGYITAVQYLEENSPQNIRQKGKNLLSRLLR</sequence>
<dbReference type="Proteomes" id="UP000430670">
    <property type="component" value="Unassembled WGS sequence"/>
</dbReference>
<comment type="caution">
    <text evidence="1">The sequence shown here is derived from an EMBL/GenBank/DDBJ whole genome shotgun (WGS) entry which is preliminary data.</text>
</comment>
<evidence type="ECO:0000313" key="1">
    <source>
        <dbReference type="EMBL" id="MTV48473.1"/>
    </source>
</evidence>
<reference evidence="1 2" key="1">
    <citation type="submission" date="2019-11" db="EMBL/GenBank/DDBJ databases">
        <title>Whole-genome sequence of a the green, strictly anaerobic photosynthetic bacterium Heliobacillus mobilis DSM 6151.</title>
        <authorList>
            <person name="Kyndt J.A."/>
            <person name="Meyer T.E."/>
        </authorList>
    </citation>
    <scope>NUCLEOTIDE SEQUENCE [LARGE SCALE GENOMIC DNA]</scope>
    <source>
        <strain evidence="1 2">DSM 6151</strain>
    </source>
</reference>
<evidence type="ECO:0000313" key="2">
    <source>
        <dbReference type="Proteomes" id="UP000430670"/>
    </source>
</evidence>
<dbReference type="EMBL" id="WNKU01000004">
    <property type="protein sequence ID" value="MTV48473.1"/>
    <property type="molecule type" value="Genomic_DNA"/>
</dbReference>
<organism evidence="1 2">
    <name type="scientific">Heliobacterium mobile</name>
    <name type="common">Heliobacillus mobilis</name>
    <dbReference type="NCBI Taxonomy" id="28064"/>
    <lineage>
        <taxon>Bacteria</taxon>
        <taxon>Bacillati</taxon>
        <taxon>Bacillota</taxon>
        <taxon>Clostridia</taxon>
        <taxon>Eubacteriales</taxon>
        <taxon>Heliobacteriaceae</taxon>
        <taxon>Heliobacterium</taxon>
    </lineage>
</organism>
<gene>
    <name evidence="1" type="ORF">GJ688_05675</name>
</gene>
<dbReference type="Pfam" id="PF07873">
    <property type="entry name" value="YabP"/>
    <property type="match status" value="1"/>
</dbReference>
<dbReference type="AlphaFoldDB" id="A0A6I3SHW3"/>
<dbReference type="InterPro" id="IPR022476">
    <property type="entry name" value="Spore_YabP/YqfC"/>
</dbReference>